<keyword evidence="6 9" id="KW-0235">DNA replication</keyword>
<evidence type="ECO:0000259" key="10">
    <source>
        <dbReference type="Pfam" id="PF00712"/>
    </source>
</evidence>
<name>A0A7Y6IWE5_9ACTN</name>
<evidence type="ECO:0000259" key="12">
    <source>
        <dbReference type="Pfam" id="PF02768"/>
    </source>
</evidence>
<keyword evidence="3 9" id="KW-0963">Cytoplasm</keyword>
<dbReference type="InterPro" id="IPR022634">
    <property type="entry name" value="DNA_polIII_beta_N"/>
</dbReference>
<dbReference type="GO" id="GO:0003887">
    <property type="term" value="F:DNA-directed DNA polymerase activity"/>
    <property type="evidence" value="ECO:0007669"/>
    <property type="project" value="UniProtKB-UniRule"/>
</dbReference>
<comment type="function">
    <text evidence="9">Confers DNA tethering and processivity to DNA polymerases and other proteins. Acts as a clamp, forming a ring around DNA (a reaction catalyzed by the clamp-loading complex) which diffuses in an ATP-independent manner freely and bidirectionally along dsDNA. Initially characterized for its ability to contact the catalytic subunit of DNA polymerase III (Pol III), a complex, multichain enzyme responsible for most of the replicative synthesis in bacteria; Pol III exhibits 3'-5' exonuclease proofreading activity. The beta chain is required for initiation of replication as well as for processivity of DNA replication.</text>
</comment>
<evidence type="ECO:0000256" key="6">
    <source>
        <dbReference type="ARBA" id="ARBA00022705"/>
    </source>
</evidence>
<dbReference type="Proteomes" id="UP000546126">
    <property type="component" value="Unassembled WGS sequence"/>
</dbReference>
<dbReference type="Pfam" id="PF02768">
    <property type="entry name" value="DNA_pol3_beta_3"/>
    <property type="match status" value="1"/>
</dbReference>
<feature type="domain" description="DNA polymerase III beta sliding clamp central" evidence="11">
    <location>
        <begin position="128"/>
        <end position="237"/>
    </location>
</feature>
<dbReference type="GO" id="GO:0003677">
    <property type="term" value="F:DNA binding"/>
    <property type="evidence" value="ECO:0007669"/>
    <property type="project" value="UniProtKB-UniRule"/>
</dbReference>
<dbReference type="GO" id="GO:0005737">
    <property type="term" value="C:cytoplasm"/>
    <property type="evidence" value="ECO:0007669"/>
    <property type="project" value="UniProtKB-SubCell"/>
</dbReference>
<comment type="caution">
    <text evidence="13">The sequence shown here is derived from an EMBL/GenBank/DDBJ whole genome shotgun (WGS) entry which is preliminary data.</text>
</comment>
<gene>
    <name evidence="13" type="primary">dnaN</name>
    <name evidence="13" type="ORF">HT134_36515</name>
</gene>
<keyword evidence="4 9" id="KW-0808">Transferase</keyword>
<organism evidence="13 14">
    <name type="scientific">Nonomuraea rhodomycinica</name>
    <dbReference type="NCBI Taxonomy" id="1712872"/>
    <lineage>
        <taxon>Bacteria</taxon>
        <taxon>Bacillati</taxon>
        <taxon>Actinomycetota</taxon>
        <taxon>Actinomycetes</taxon>
        <taxon>Streptosporangiales</taxon>
        <taxon>Streptosporangiaceae</taxon>
        <taxon>Nonomuraea</taxon>
    </lineage>
</organism>
<dbReference type="PANTHER" id="PTHR30478:SF0">
    <property type="entry name" value="BETA SLIDING CLAMP"/>
    <property type="match status" value="1"/>
</dbReference>
<evidence type="ECO:0000256" key="7">
    <source>
        <dbReference type="ARBA" id="ARBA00022932"/>
    </source>
</evidence>
<dbReference type="PIRSF" id="PIRSF000804">
    <property type="entry name" value="DNA_pol_III_b"/>
    <property type="match status" value="1"/>
</dbReference>
<dbReference type="EMBL" id="JABWGO010000012">
    <property type="protein sequence ID" value="NUW45580.1"/>
    <property type="molecule type" value="Genomic_DNA"/>
</dbReference>
<dbReference type="Pfam" id="PF02767">
    <property type="entry name" value="DNA_pol3_beta_2"/>
    <property type="match status" value="1"/>
</dbReference>
<dbReference type="InterPro" id="IPR001001">
    <property type="entry name" value="DNA_polIII_beta"/>
</dbReference>
<evidence type="ECO:0000256" key="1">
    <source>
        <dbReference type="ARBA" id="ARBA00004496"/>
    </source>
</evidence>
<keyword evidence="7 9" id="KW-0239">DNA-directed DNA polymerase</keyword>
<feature type="domain" description="DNA polymerase III beta sliding clamp N-terminal" evidence="10">
    <location>
        <begin position="1"/>
        <end position="119"/>
    </location>
</feature>
<comment type="similarity">
    <text evidence="2 9">Belongs to the beta sliding clamp family.</text>
</comment>
<dbReference type="GO" id="GO:0009360">
    <property type="term" value="C:DNA polymerase III complex"/>
    <property type="evidence" value="ECO:0007669"/>
    <property type="project" value="InterPro"/>
</dbReference>
<feature type="domain" description="DNA polymerase III beta sliding clamp C-terminal" evidence="12">
    <location>
        <begin position="247"/>
        <end position="349"/>
    </location>
</feature>
<evidence type="ECO:0000256" key="2">
    <source>
        <dbReference type="ARBA" id="ARBA00010752"/>
    </source>
</evidence>
<dbReference type="SUPFAM" id="SSF55979">
    <property type="entry name" value="DNA clamp"/>
    <property type="match status" value="3"/>
</dbReference>
<dbReference type="InterPro" id="IPR046938">
    <property type="entry name" value="DNA_clamp_sf"/>
</dbReference>
<evidence type="ECO:0000259" key="11">
    <source>
        <dbReference type="Pfam" id="PF02767"/>
    </source>
</evidence>
<sequence>MKLTIDPKLLADTVAWAARAIPTRPSIPVLSGLLIAAHDDQLDVSAFDYDISVRGTIPADVAEPGLLLLPGRVLAEVAKALPDRAMLNLTATDAEAVLTCGRAEFALPTLPVEDYPTLPELPDTVGSIDADQFAAAVSQVAPAAGRDDTLPMLTGIRVDADGDQLTLAATDRYRIAARDLIWQPNGAPFGQLIPARQLQDIAKGLGHGTVQIGIGDGLTSFTSGNRHTTVRLLDDQFIDYRSRITHEAAINVSVDAAALATAVKRIAIVAERTTAVHLAFDREQVLVRAGAADVGRGNETVGCTLAGNPIQIAFQSQYLLDALNAIDGTARIGMDGTTKPALFRSDDDTYRCLVMSLRVS</sequence>
<dbReference type="AlphaFoldDB" id="A0A7Y6IWE5"/>
<dbReference type="InterPro" id="IPR022637">
    <property type="entry name" value="DNA_polIII_beta_cen"/>
</dbReference>
<evidence type="ECO:0000256" key="4">
    <source>
        <dbReference type="ARBA" id="ARBA00022679"/>
    </source>
</evidence>
<reference evidence="13 14" key="1">
    <citation type="submission" date="2020-06" db="EMBL/GenBank/DDBJ databases">
        <authorList>
            <person name="Chanama M."/>
        </authorList>
    </citation>
    <scope>NUCLEOTIDE SEQUENCE [LARGE SCALE GENOMIC DNA]</scope>
    <source>
        <strain evidence="13 14">TBRC6557</strain>
    </source>
</reference>
<evidence type="ECO:0000313" key="14">
    <source>
        <dbReference type="Proteomes" id="UP000546126"/>
    </source>
</evidence>
<evidence type="ECO:0000256" key="3">
    <source>
        <dbReference type="ARBA" id="ARBA00022490"/>
    </source>
</evidence>
<dbReference type="CDD" id="cd00140">
    <property type="entry name" value="beta_clamp"/>
    <property type="match status" value="1"/>
</dbReference>
<evidence type="ECO:0000256" key="8">
    <source>
        <dbReference type="ARBA" id="ARBA00023125"/>
    </source>
</evidence>
<keyword evidence="14" id="KW-1185">Reference proteome</keyword>
<evidence type="ECO:0000256" key="9">
    <source>
        <dbReference type="PIRNR" id="PIRNR000804"/>
    </source>
</evidence>
<dbReference type="SMART" id="SM00480">
    <property type="entry name" value="POL3Bc"/>
    <property type="match status" value="1"/>
</dbReference>
<dbReference type="InterPro" id="IPR022635">
    <property type="entry name" value="DNA_polIII_beta_C"/>
</dbReference>
<keyword evidence="8" id="KW-0238">DNA-binding</keyword>
<comment type="subcellular location">
    <subcellularLocation>
        <location evidence="1 9">Cytoplasm</location>
    </subcellularLocation>
</comment>
<dbReference type="GO" id="GO:0008408">
    <property type="term" value="F:3'-5' exonuclease activity"/>
    <property type="evidence" value="ECO:0007669"/>
    <property type="project" value="InterPro"/>
</dbReference>
<dbReference type="NCBIfam" id="TIGR00663">
    <property type="entry name" value="dnan"/>
    <property type="match status" value="1"/>
</dbReference>
<evidence type="ECO:0000256" key="5">
    <source>
        <dbReference type="ARBA" id="ARBA00022695"/>
    </source>
</evidence>
<dbReference type="RefSeq" id="WP_175605038.1">
    <property type="nucleotide sequence ID" value="NZ_JABWGO010000012.1"/>
</dbReference>
<dbReference type="PANTHER" id="PTHR30478">
    <property type="entry name" value="DNA POLYMERASE III SUBUNIT BETA"/>
    <property type="match status" value="1"/>
</dbReference>
<accession>A0A7Y6IWE5</accession>
<proteinExistence type="inferred from homology"/>
<dbReference type="Gene3D" id="3.10.150.10">
    <property type="entry name" value="DNA Polymerase III, subunit A, domain 2"/>
    <property type="match status" value="3"/>
</dbReference>
<protein>
    <recommendedName>
        <fullName evidence="9">Beta sliding clamp</fullName>
    </recommendedName>
</protein>
<comment type="subunit">
    <text evidence="9">Forms a ring-shaped head-to-tail homodimer around DNA.</text>
</comment>
<evidence type="ECO:0000313" key="13">
    <source>
        <dbReference type="EMBL" id="NUW45580.1"/>
    </source>
</evidence>
<dbReference type="Pfam" id="PF00712">
    <property type="entry name" value="DNA_pol3_beta"/>
    <property type="match status" value="1"/>
</dbReference>
<keyword evidence="5 9" id="KW-0548">Nucleotidyltransferase</keyword>
<dbReference type="GO" id="GO:0006271">
    <property type="term" value="P:DNA strand elongation involved in DNA replication"/>
    <property type="evidence" value="ECO:0007669"/>
    <property type="project" value="TreeGrafter"/>
</dbReference>